<accession>B8IPC8</accession>
<dbReference type="Proteomes" id="UP000008207">
    <property type="component" value="Chromosome"/>
</dbReference>
<organism evidence="1 2">
    <name type="scientific">Methylobacterium nodulans (strain LMG 21967 / CNCM I-2342 / ORS 2060)</name>
    <dbReference type="NCBI Taxonomy" id="460265"/>
    <lineage>
        <taxon>Bacteria</taxon>
        <taxon>Pseudomonadati</taxon>
        <taxon>Pseudomonadota</taxon>
        <taxon>Alphaproteobacteria</taxon>
        <taxon>Hyphomicrobiales</taxon>
        <taxon>Methylobacteriaceae</taxon>
        <taxon>Methylobacterium</taxon>
    </lineage>
</organism>
<reference evidence="1 2" key="1">
    <citation type="submission" date="2009-01" db="EMBL/GenBank/DDBJ databases">
        <title>Complete sequence of chromosome of Methylobacterium nodulans ORS 2060.</title>
        <authorList>
            <consortium name="US DOE Joint Genome Institute"/>
            <person name="Lucas S."/>
            <person name="Copeland A."/>
            <person name="Lapidus A."/>
            <person name="Glavina del Rio T."/>
            <person name="Dalin E."/>
            <person name="Tice H."/>
            <person name="Bruce D."/>
            <person name="Goodwin L."/>
            <person name="Pitluck S."/>
            <person name="Sims D."/>
            <person name="Brettin T."/>
            <person name="Detter J.C."/>
            <person name="Han C."/>
            <person name="Larimer F."/>
            <person name="Land M."/>
            <person name="Hauser L."/>
            <person name="Kyrpides N."/>
            <person name="Ivanova N."/>
            <person name="Marx C.J."/>
            <person name="Richardson P."/>
        </authorList>
    </citation>
    <scope>NUCLEOTIDE SEQUENCE [LARGE SCALE GENOMIC DNA]</scope>
    <source>
        <strain evidence="2">LMG 21967 / CNCM I-2342 / ORS 2060</strain>
    </source>
</reference>
<dbReference type="STRING" id="460265.Mnod_7483"/>
<sequence length="94" mass="10453">MTLSQRTLTERWGCGFSAVEAIAAAYLAITAGDPSLALRMAIADALADRMEAERRTQRRDRLLQGFVREGAWNMPAHKHRSPKWRFASPAPSAL</sequence>
<evidence type="ECO:0000313" key="2">
    <source>
        <dbReference type="Proteomes" id="UP000008207"/>
    </source>
</evidence>
<dbReference type="HOGENOM" id="CLU_2382820_0_0_5"/>
<dbReference type="EMBL" id="CP001349">
    <property type="protein sequence ID" value="ACL62220.1"/>
    <property type="molecule type" value="Genomic_DNA"/>
</dbReference>
<protein>
    <submittedName>
        <fullName evidence="1">Uncharacterized protein</fullName>
    </submittedName>
</protein>
<keyword evidence="2" id="KW-1185">Reference proteome</keyword>
<dbReference type="KEGG" id="mno:Mnod_7483"/>
<evidence type="ECO:0000313" key="1">
    <source>
        <dbReference type="EMBL" id="ACL62220.1"/>
    </source>
</evidence>
<proteinExistence type="predicted"/>
<dbReference type="AlphaFoldDB" id="B8IPC8"/>
<name>B8IPC8_METNO</name>
<gene>
    <name evidence="1" type="ordered locus">Mnod_7483</name>
</gene>